<dbReference type="Proteomes" id="UP001171751">
    <property type="component" value="Unassembled WGS sequence"/>
</dbReference>
<organism evidence="2 3">
    <name type="scientific">Atopococcus tabaci</name>
    <dbReference type="NCBI Taxonomy" id="269774"/>
    <lineage>
        <taxon>Bacteria</taxon>
        <taxon>Bacillati</taxon>
        <taxon>Bacillota</taxon>
        <taxon>Bacilli</taxon>
        <taxon>Lactobacillales</taxon>
        <taxon>Carnobacteriaceae</taxon>
        <taxon>Atopococcus</taxon>
    </lineage>
</organism>
<gene>
    <name evidence="2" type="ORF">Q4F26_01410</name>
</gene>
<sequence length="95" mass="10853">MLIYRGEMMGYLGVFNDTHDAIHAETMIKKNKIKIRMVGTPETISAACGLSLRFSEEELEEVKKILSDISFASEIKIYAIIEEEDGSKKYELFNE</sequence>
<name>A0AA43UBM4_9LACT</name>
<accession>A0AA43UBM4</accession>
<reference evidence="2" key="1">
    <citation type="submission" date="2023-07" db="EMBL/GenBank/DDBJ databases">
        <title>Between Cages and Wild: Unraveling the Impact of Captivity on Animal Microbiomes and Antimicrobial Resistance.</title>
        <authorList>
            <person name="Schmartz G.P."/>
            <person name="Rehner J."/>
            <person name="Schuff M.J."/>
            <person name="Becker S.L."/>
            <person name="Kravczyk M."/>
            <person name="Gurevich A."/>
            <person name="Francke R."/>
            <person name="Mueller R."/>
            <person name="Keller V."/>
            <person name="Keller A."/>
        </authorList>
    </citation>
    <scope>NUCLEOTIDE SEQUENCE</scope>
    <source>
        <strain evidence="2">S39M_St_73</strain>
    </source>
</reference>
<evidence type="ECO:0000259" key="1">
    <source>
        <dbReference type="Pfam" id="PF11823"/>
    </source>
</evidence>
<feature type="domain" description="Putative Se/S carrier protein-like" evidence="1">
    <location>
        <begin position="11"/>
        <end position="70"/>
    </location>
</feature>
<dbReference type="Pfam" id="PF11823">
    <property type="entry name" value="Se_S_carrier"/>
    <property type="match status" value="1"/>
</dbReference>
<evidence type="ECO:0000313" key="3">
    <source>
        <dbReference type="Proteomes" id="UP001171751"/>
    </source>
</evidence>
<dbReference type="EMBL" id="JAUNQW010000003">
    <property type="protein sequence ID" value="MDO5456980.1"/>
    <property type="molecule type" value="Genomic_DNA"/>
</dbReference>
<evidence type="ECO:0000313" key="2">
    <source>
        <dbReference type="EMBL" id="MDO5456980.1"/>
    </source>
</evidence>
<protein>
    <submittedName>
        <fullName evidence="2">DUF3343 domain-containing protein</fullName>
    </submittedName>
</protein>
<comment type="caution">
    <text evidence="2">The sequence shown here is derived from an EMBL/GenBank/DDBJ whole genome shotgun (WGS) entry which is preliminary data.</text>
</comment>
<keyword evidence="3" id="KW-1185">Reference proteome</keyword>
<dbReference type="AlphaFoldDB" id="A0AA43UBM4"/>
<dbReference type="InterPro" id="IPR021778">
    <property type="entry name" value="Se/S_carrier-like"/>
</dbReference>
<proteinExistence type="predicted"/>